<evidence type="ECO:0000313" key="2">
    <source>
        <dbReference type="Proteomes" id="UP000312495"/>
    </source>
</evidence>
<reference evidence="1 2" key="1">
    <citation type="submission" date="2019-06" db="EMBL/GenBank/DDBJ databases">
        <title>Biocontrol Bacillus strains from Vietnam.</title>
        <authorList>
            <person name="Borriss R."/>
            <person name="Lasch P."/>
            <person name="Thanh Tam L.T."/>
            <person name="Luong P.T."/>
            <person name="Phuong Thao L.T."/>
            <person name="Kim Chung L.T."/>
        </authorList>
    </citation>
    <scope>NUCLEOTIDE SEQUENCE [LARGE SCALE GENOMIC DNA]</scope>
    <source>
        <strain evidence="1 2">SN1</strain>
    </source>
</reference>
<protein>
    <submittedName>
        <fullName evidence="1">DUF952 domain-containing protein</fullName>
    </submittedName>
</protein>
<dbReference type="AlphaFoldDB" id="A0A5C5A1Y6"/>
<gene>
    <name evidence="1" type="ORF">FHY71_19510</name>
</gene>
<accession>A0A5C5A1Y6</accession>
<dbReference type="InterPro" id="IPR009297">
    <property type="entry name" value="DUF952"/>
</dbReference>
<dbReference type="EMBL" id="VEPV01000007">
    <property type="protein sequence ID" value="TNP13127.1"/>
    <property type="molecule type" value="Genomic_DNA"/>
</dbReference>
<evidence type="ECO:0000313" key="1">
    <source>
        <dbReference type="EMBL" id="TNP13127.1"/>
    </source>
</evidence>
<sequence length="122" mass="13914">MNRRASCFYKEIGEMIMITKVITKRNWEIAKINGEINEVSLKEEGFIHCSSLEQALNVAQKHFVYEEDVLLLTIDPTLLKAETKYEPASNGQEYPHVYGVINIDAIVDVVTLPKENGEFILL</sequence>
<dbReference type="Proteomes" id="UP000312495">
    <property type="component" value="Unassembled WGS sequence"/>
</dbReference>
<dbReference type="PANTHER" id="PTHR34129">
    <property type="entry name" value="BLR1139 PROTEIN"/>
    <property type="match status" value="1"/>
</dbReference>
<name>A0A5C5A1Y6_9BACI</name>
<dbReference type="Gene3D" id="3.20.170.20">
    <property type="entry name" value="Protein of unknown function DUF952"/>
    <property type="match status" value="1"/>
</dbReference>
<proteinExistence type="predicted"/>
<dbReference type="PANTHER" id="PTHR34129:SF1">
    <property type="entry name" value="DUF952 DOMAIN-CONTAINING PROTEIN"/>
    <property type="match status" value="1"/>
</dbReference>
<dbReference type="SUPFAM" id="SSF56399">
    <property type="entry name" value="ADP-ribosylation"/>
    <property type="match status" value="1"/>
</dbReference>
<dbReference type="Pfam" id="PF06108">
    <property type="entry name" value="DUF952"/>
    <property type="match status" value="1"/>
</dbReference>
<comment type="caution">
    <text evidence="1">The sequence shown here is derived from an EMBL/GenBank/DDBJ whole genome shotgun (WGS) entry which is preliminary data.</text>
</comment>
<organism evidence="1 2">
    <name type="scientific">Bacillus tropicus</name>
    <dbReference type="NCBI Taxonomy" id="2026188"/>
    <lineage>
        <taxon>Bacteria</taxon>
        <taxon>Bacillati</taxon>
        <taxon>Bacillota</taxon>
        <taxon>Bacilli</taxon>
        <taxon>Bacillales</taxon>
        <taxon>Bacillaceae</taxon>
        <taxon>Bacillus</taxon>
        <taxon>Bacillus cereus group</taxon>
    </lineage>
</organism>